<dbReference type="Gene3D" id="1.20.5.110">
    <property type="match status" value="1"/>
</dbReference>
<evidence type="ECO:0000313" key="7">
    <source>
        <dbReference type="Proteomes" id="UP000824120"/>
    </source>
</evidence>
<dbReference type="GO" id="GO:0005096">
    <property type="term" value="F:GTPase activator activity"/>
    <property type="evidence" value="ECO:0007669"/>
    <property type="project" value="TreeGrafter"/>
</dbReference>
<dbReference type="EMBL" id="JACXVP010000006">
    <property type="protein sequence ID" value="KAG5599928.1"/>
    <property type="molecule type" value="Genomic_DNA"/>
</dbReference>
<accession>A0A9J5YJS9</accession>
<keyword evidence="7" id="KW-1185">Reference proteome</keyword>
<dbReference type="PROSITE" id="PS50892">
    <property type="entry name" value="V_SNARE"/>
    <property type="match status" value="1"/>
</dbReference>
<evidence type="ECO:0000259" key="5">
    <source>
        <dbReference type="PROSITE" id="PS50892"/>
    </source>
</evidence>
<evidence type="ECO:0000256" key="2">
    <source>
        <dbReference type="ARBA" id="ARBA00022490"/>
    </source>
</evidence>
<sequence length="854" mass="93948">MELFYFMERPDYILVCKLRALKPTLKKWRKTEQGNLNSQRKKLLGQMGELDSVDTHSLSPRCSSYIHDVSVFNPSRVIRRLDSIWRGFLWQGNKEKKGFLLVKWKALSFANKFGGLGIMNLKFHNKSLKMNGISWIMPGKIMEALQIWEETGSMAKNKSRWRIVPTCIRQVLNLDWSSGIKALKCVGRVDLGLDGSFADAIVVSNANETGIDDASSLFVLSNPGKLHFYDKASLSALKSNPEKKHADFAVKYPTPVPTLEPRITVAYLYPVDRKWNSSRTPSEEVMVAQIRPAHGVTELEIKMPLSSIPRQPTKDDGIERILVTGYLDGSVRLWNATFPVFTLLAVLESQGIQDTGPRTAISALDFSSTALTLAIGHQCGQVHMYSLKGKSKTTSSNLATDVEQDAQFCPGDTGFQFSLIKSPVCILKFVAVGARLVAGFESGQVAMLDVSSSSVLFITDCSSSSSSEITSVAVKTLGNALEDTVEQSEEGTRNACGITSVSEESQKHSSTQDSAVQPEDLMQKCIDSQILLCCQEGLHLFSLSSIIQGDINPIREVKLAKPCSRTSILKNDIENFGLVLVYQNGAVEVRSLVDLAVLGESSLMSILRWNSKINVDKIISSPGKAMISLVNGSEFAVISLLAFGNDFRVPDALPSLYKKSLATAVDDVSASQHQKKKQNVTTSIFGGIVKGLKGLKGQQAADSVNARDALVSHLENIFSRFPFSDPTDVTDDLGSLELKLDDIEIDEPVHVASSSLSSDDVKIEKETDRDRLLEGGSSDAKPTARTHEEIIAKYRNKGDAASAALQAKDKLLERREKLDRLSRNTEELQNGAENFADLAGELVKAMEKRKWWNL</sequence>
<dbReference type="OrthoDB" id="19944at2759"/>
<dbReference type="PANTHER" id="PTHR10241">
    <property type="entry name" value="LETHAL 2 GIANT LARVAE PROTEIN"/>
    <property type="match status" value="1"/>
</dbReference>
<dbReference type="GO" id="GO:0005886">
    <property type="term" value="C:plasma membrane"/>
    <property type="evidence" value="ECO:0007669"/>
    <property type="project" value="TreeGrafter"/>
</dbReference>
<dbReference type="SUPFAM" id="SSF50978">
    <property type="entry name" value="WD40 repeat-like"/>
    <property type="match status" value="1"/>
</dbReference>
<feature type="domain" description="V-SNARE coiled-coil homology" evidence="5">
    <location>
        <begin position="789"/>
        <end position="853"/>
    </location>
</feature>
<reference evidence="6 7" key="1">
    <citation type="submission" date="2020-09" db="EMBL/GenBank/DDBJ databases">
        <title>De no assembly of potato wild relative species, Solanum commersonii.</title>
        <authorList>
            <person name="Cho K."/>
        </authorList>
    </citation>
    <scope>NUCLEOTIDE SEQUENCE [LARGE SCALE GENOMIC DNA]</scope>
    <source>
        <strain evidence="6">LZ3.2</strain>
        <tissue evidence="6">Leaf</tissue>
    </source>
</reference>
<comment type="caution">
    <text evidence="6">The sequence shown here is derived from an EMBL/GenBank/DDBJ whole genome shotgun (WGS) entry which is preliminary data.</text>
</comment>
<dbReference type="Proteomes" id="UP000824120">
    <property type="component" value="Chromosome 6"/>
</dbReference>
<gene>
    <name evidence="6" type="ORF">H5410_031298</name>
</gene>
<keyword evidence="2" id="KW-0963">Cytoplasm</keyword>
<evidence type="ECO:0000256" key="1">
    <source>
        <dbReference type="ARBA" id="ARBA00004496"/>
    </source>
</evidence>
<dbReference type="GO" id="GO:0006887">
    <property type="term" value="P:exocytosis"/>
    <property type="evidence" value="ECO:0007669"/>
    <property type="project" value="TreeGrafter"/>
</dbReference>
<protein>
    <recommendedName>
        <fullName evidence="5">V-SNARE coiled-coil homology domain-containing protein</fullName>
    </recommendedName>
</protein>
<dbReference type="InterPro" id="IPR036322">
    <property type="entry name" value="WD40_repeat_dom_sf"/>
</dbReference>
<dbReference type="CDD" id="cd15873">
    <property type="entry name" value="R-SNARE_STXBP5_6"/>
    <property type="match status" value="1"/>
</dbReference>
<evidence type="ECO:0000313" key="6">
    <source>
        <dbReference type="EMBL" id="KAG5599928.1"/>
    </source>
</evidence>
<dbReference type="InterPro" id="IPR015943">
    <property type="entry name" value="WD40/YVTN_repeat-like_dom_sf"/>
</dbReference>
<dbReference type="InterPro" id="IPR042855">
    <property type="entry name" value="V_SNARE_CC"/>
</dbReference>
<name>A0A9J5YJS9_SOLCO</name>
<feature type="region of interest" description="Disordered" evidence="4">
    <location>
        <begin position="756"/>
        <end position="784"/>
    </location>
</feature>
<organism evidence="6 7">
    <name type="scientific">Solanum commersonii</name>
    <name type="common">Commerson's wild potato</name>
    <name type="synonym">Commerson's nightshade</name>
    <dbReference type="NCBI Taxonomy" id="4109"/>
    <lineage>
        <taxon>Eukaryota</taxon>
        <taxon>Viridiplantae</taxon>
        <taxon>Streptophyta</taxon>
        <taxon>Embryophyta</taxon>
        <taxon>Tracheophyta</taxon>
        <taxon>Spermatophyta</taxon>
        <taxon>Magnoliopsida</taxon>
        <taxon>eudicotyledons</taxon>
        <taxon>Gunneridae</taxon>
        <taxon>Pentapetalae</taxon>
        <taxon>asterids</taxon>
        <taxon>lamiids</taxon>
        <taxon>Solanales</taxon>
        <taxon>Solanaceae</taxon>
        <taxon>Solanoideae</taxon>
        <taxon>Solaneae</taxon>
        <taxon>Solanum</taxon>
    </lineage>
</organism>
<dbReference type="AlphaFoldDB" id="A0A9J5YJS9"/>
<evidence type="ECO:0000256" key="3">
    <source>
        <dbReference type="PROSITE-ProRule" id="PRU00290"/>
    </source>
</evidence>
<dbReference type="GO" id="GO:0019905">
    <property type="term" value="F:syntaxin binding"/>
    <property type="evidence" value="ECO:0007669"/>
    <property type="project" value="TreeGrafter"/>
</dbReference>
<dbReference type="GO" id="GO:0006893">
    <property type="term" value="P:Golgi to plasma membrane transport"/>
    <property type="evidence" value="ECO:0007669"/>
    <property type="project" value="TreeGrafter"/>
</dbReference>
<dbReference type="PANTHER" id="PTHR10241:SF38">
    <property type="entry name" value="TRANSDUCIN FAMILY PROTEIN _ WD-40 REPEAT FAMILY PROTEIN"/>
    <property type="match status" value="1"/>
</dbReference>
<keyword evidence="3" id="KW-0175">Coiled coil</keyword>
<comment type="subcellular location">
    <subcellularLocation>
        <location evidence="1">Cytoplasm</location>
    </subcellularLocation>
</comment>
<dbReference type="Gene3D" id="2.130.10.10">
    <property type="entry name" value="YVTN repeat-like/Quinoprotein amine dehydrogenase"/>
    <property type="match status" value="1"/>
</dbReference>
<dbReference type="SUPFAM" id="SSF58038">
    <property type="entry name" value="SNARE fusion complex"/>
    <property type="match status" value="1"/>
</dbReference>
<proteinExistence type="predicted"/>
<dbReference type="GO" id="GO:0005737">
    <property type="term" value="C:cytoplasm"/>
    <property type="evidence" value="ECO:0007669"/>
    <property type="project" value="UniProtKB-SubCell"/>
</dbReference>
<dbReference type="GO" id="GO:0045159">
    <property type="term" value="F:myosin II binding"/>
    <property type="evidence" value="ECO:0007669"/>
    <property type="project" value="TreeGrafter"/>
</dbReference>
<evidence type="ECO:0000256" key="4">
    <source>
        <dbReference type="SAM" id="MobiDB-lite"/>
    </source>
</evidence>
<feature type="compositionally biased region" description="Basic and acidic residues" evidence="4">
    <location>
        <begin position="759"/>
        <end position="773"/>
    </location>
</feature>